<organism evidence="10 11">
    <name type="scientific">Sporisorium graminicola</name>
    <dbReference type="NCBI Taxonomy" id="280036"/>
    <lineage>
        <taxon>Eukaryota</taxon>
        <taxon>Fungi</taxon>
        <taxon>Dikarya</taxon>
        <taxon>Basidiomycota</taxon>
        <taxon>Ustilaginomycotina</taxon>
        <taxon>Ustilaginomycetes</taxon>
        <taxon>Ustilaginales</taxon>
        <taxon>Ustilaginaceae</taxon>
        <taxon>Sporisorium</taxon>
    </lineage>
</organism>
<keyword evidence="9" id="KW-0472">Membrane</keyword>
<sequence length="445" mass="47961">MSAATWTNGTAAPASSPSVTSLLLKPVLMLTFALLHVVYQVVLLVRQAGSALKNATKFRPAQPPASYTSLDDLLAAHEWPSNAIRVPNHLAVVLVDAEPSSIRLYLSRLFSGFGRSDATVPGQDVWHDFRSRFQTAVLAKHCSDIAAIVHLARISGVQKLSIYTAEPLPSSVLQSLTRTLQVGYRTKAVFAEAKEEAESDQAAVNSTVGATATTWSKYDELRRRRATAMDEGSDSSSSSPASQESSDSEAAPSSLDDETLASSYTADSNDTPLYDATVHIRVGLETRDNNESSSAAGLKVTLLSRLDGQQRFASLVSAEVRSRCSTHLSNVITPDIDAAISSHKRISSSLRKAWMPQRARSNSDLTVATLDRTLAEAGYISEPDLLVVFGATTAAKKLYGFPAWPLRVTDLFYDANARGGGCGYGAQDWTAALSKLARMEQRYGR</sequence>
<dbReference type="GO" id="GO:1904423">
    <property type="term" value="C:dehydrodolichyl diphosphate synthase complex"/>
    <property type="evidence" value="ECO:0007669"/>
    <property type="project" value="InterPro"/>
</dbReference>
<dbReference type="GO" id="GO:0005789">
    <property type="term" value="C:endoplasmic reticulum membrane"/>
    <property type="evidence" value="ECO:0007669"/>
    <property type="project" value="TreeGrafter"/>
</dbReference>
<dbReference type="PANTHER" id="PTHR21528">
    <property type="entry name" value="DEHYDRODOLICHYL DIPHOSPHATE SYNTHASE COMPLEX SUBUNIT NUS1"/>
    <property type="match status" value="1"/>
</dbReference>
<keyword evidence="9" id="KW-1133">Transmembrane helix</keyword>
<keyword evidence="9" id="KW-0812">Transmembrane</keyword>
<keyword evidence="11" id="KW-1185">Reference proteome</keyword>
<dbReference type="RefSeq" id="XP_029742231.1">
    <property type="nucleotide sequence ID" value="XM_029880845.1"/>
</dbReference>
<keyword evidence="6" id="KW-0460">Magnesium</keyword>
<evidence type="ECO:0000256" key="9">
    <source>
        <dbReference type="SAM" id="Phobius"/>
    </source>
</evidence>
<comment type="caution">
    <text evidence="10">The sequence shown here is derived from an EMBL/GenBank/DDBJ whole genome shotgun (WGS) entry which is preliminary data.</text>
</comment>
<comment type="pathway">
    <text evidence="2">Protein modification; protein glycosylation.</text>
</comment>
<evidence type="ECO:0000256" key="5">
    <source>
        <dbReference type="ARBA" id="ARBA00022679"/>
    </source>
</evidence>
<keyword evidence="5" id="KW-0808">Transferase</keyword>
<accession>A0A4U7L0L4</accession>
<evidence type="ECO:0000256" key="6">
    <source>
        <dbReference type="ARBA" id="ARBA00022842"/>
    </source>
</evidence>
<dbReference type="InterPro" id="IPR038887">
    <property type="entry name" value="Nus1/NgBR"/>
</dbReference>
<name>A0A4U7L0L4_9BASI</name>
<evidence type="ECO:0000256" key="4">
    <source>
        <dbReference type="ARBA" id="ARBA00012596"/>
    </source>
</evidence>
<evidence type="ECO:0000256" key="8">
    <source>
        <dbReference type="SAM" id="MobiDB-lite"/>
    </source>
</evidence>
<comment type="similarity">
    <text evidence="3">Belongs to the UPP synthase family.</text>
</comment>
<dbReference type="EMBL" id="SRRM01000002">
    <property type="protein sequence ID" value="TKY90246.1"/>
    <property type="molecule type" value="Genomic_DNA"/>
</dbReference>
<evidence type="ECO:0000256" key="1">
    <source>
        <dbReference type="ARBA" id="ARBA00001946"/>
    </source>
</evidence>
<feature type="compositionally biased region" description="Low complexity" evidence="8">
    <location>
        <begin position="234"/>
        <end position="254"/>
    </location>
</feature>
<dbReference type="PANTHER" id="PTHR21528:SF0">
    <property type="entry name" value="DEHYDRODOLICHYL DIPHOSPHATE SYNTHASE COMPLEX SUBUNIT NUS1"/>
    <property type="match status" value="1"/>
</dbReference>
<evidence type="ECO:0000313" key="11">
    <source>
        <dbReference type="Proteomes" id="UP000306050"/>
    </source>
</evidence>
<dbReference type="GO" id="GO:0045547">
    <property type="term" value="F:ditrans,polycis-polyprenyl diphosphate synthase [(2E,6E)-farnesyl diphosphate specific] activity"/>
    <property type="evidence" value="ECO:0007669"/>
    <property type="project" value="UniProtKB-EC"/>
</dbReference>
<feature type="transmembrane region" description="Helical" evidence="9">
    <location>
        <begin position="27"/>
        <end position="45"/>
    </location>
</feature>
<feature type="region of interest" description="Disordered" evidence="8">
    <location>
        <begin position="225"/>
        <end position="268"/>
    </location>
</feature>
<protein>
    <recommendedName>
        <fullName evidence="4">ditrans,polycis-polyprenyl diphosphate synthase [(2E,6E)-farnesyldiphosphate specific]</fullName>
        <ecNumber evidence="4">2.5.1.87</ecNumber>
    </recommendedName>
</protein>
<gene>
    <name evidence="10" type="ORF">EX895_000244</name>
</gene>
<evidence type="ECO:0000256" key="3">
    <source>
        <dbReference type="ARBA" id="ARBA00005432"/>
    </source>
</evidence>
<dbReference type="GeneID" id="40723139"/>
<proteinExistence type="inferred from homology"/>
<dbReference type="UniPathway" id="UPA00378"/>
<dbReference type="OrthoDB" id="3057168at2759"/>
<dbReference type="AlphaFoldDB" id="A0A4U7L0L4"/>
<evidence type="ECO:0000256" key="7">
    <source>
        <dbReference type="ARBA" id="ARBA00047353"/>
    </source>
</evidence>
<dbReference type="Proteomes" id="UP000306050">
    <property type="component" value="Chromosome SGRAM_1"/>
</dbReference>
<reference evidence="10 11" key="1">
    <citation type="submission" date="2019-05" db="EMBL/GenBank/DDBJ databases">
        <title>Sporisorium graminicola CBS 10092 draft sequencing and annotation.</title>
        <authorList>
            <person name="Solano-Gonzalez S."/>
            <person name="Caddick M.X."/>
            <person name="Darby A."/>
        </authorList>
    </citation>
    <scope>NUCLEOTIDE SEQUENCE [LARGE SCALE GENOMIC DNA]</scope>
    <source>
        <strain evidence="10 11">CBS 10092</strain>
    </source>
</reference>
<comment type="catalytic activity">
    <reaction evidence="7">
        <text>n isopentenyl diphosphate + (2E,6E)-farnesyl diphosphate = a di-trans,poly-cis-polyprenyl diphosphate + n diphosphate</text>
        <dbReference type="Rhea" id="RHEA:53008"/>
        <dbReference type="Rhea" id="RHEA-COMP:19494"/>
        <dbReference type="ChEBI" id="CHEBI:33019"/>
        <dbReference type="ChEBI" id="CHEBI:128769"/>
        <dbReference type="ChEBI" id="CHEBI:136960"/>
        <dbReference type="ChEBI" id="CHEBI:175763"/>
        <dbReference type="EC" id="2.5.1.87"/>
    </reaction>
</comment>
<dbReference type="KEGG" id="sgra:EX895_000244"/>
<evidence type="ECO:0000313" key="10">
    <source>
        <dbReference type="EMBL" id="TKY90246.1"/>
    </source>
</evidence>
<dbReference type="EC" id="2.5.1.87" evidence="4"/>
<evidence type="ECO:0000256" key="2">
    <source>
        <dbReference type="ARBA" id="ARBA00004922"/>
    </source>
</evidence>
<comment type="cofactor">
    <cofactor evidence="1">
        <name>Mg(2+)</name>
        <dbReference type="ChEBI" id="CHEBI:18420"/>
    </cofactor>
</comment>